<dbReference type="Proteomes" id="UP000243799">
    <property type="component" value="Unassembled WGS sequence"/>
</dbReference>
<dbReference type="RefSeq" id="WP_091673296.1">
    <property type="nucleotide sequence ID" value="NZ_FOKG01000007.1"/>
</dbReference>
<keyword evidence="2" id="KW-0732">Signal</keyword>
<dbReference type="AlphaFoldDB" id="A0A1I0ZHF5"/>
<keyword evidence="4" id="KW-1185">Reference proteome</keyword>
<dbReference type="STRING" id="490629.SAMN05216266_1074"/>
<dbReference type="EMBL" id="FOKG01000007">
    <property type="protein sequence ID" value="SFB25199.1"/>
    <property type="molecule type" value="Genomic_DNA"/>
</dbReference>
<organism evidence="3 4">
    <name type="scientific">Amycolatopsis marina</name>
    <dbReference type="NCBI Taxonomy" id="490629"/>
    <lineage>
        <taxon>Bacteria</taxon>
        <taxon>Bacillati</taxon>
        <taxon>Actinomycetota</taxon>
        <taxon>Actinomycetes</taxon>
        <taxon>Pseudonocardiales</taxon>
        <taxon>Pseudonocardiaceae</taxon>
        <taxon>Amycolatopsis</taxon>
    </lineage>
</organism>
<gene>
    <name evidence="3" type="ORF">SAMN05216266_1074</name>
</gene>
<protein>
    <submittedName>
        <fullName evidence="3">Uncharacterized protein</fullName>
    </submittedName>
</protein>
<dbReference type="OrthoDB" id="3454650at2"/>
<feature type="signal peptide" evidence="2">
    <location>
        <begin position="1"/>
        <end position="27"/>
    </location>
</feature>
<feature type="region of interest" description="Disordered" evidence="1">
    <location>
        <begin position="119"/>
        <end position="139"/>
    </location>
</feature>
<sequence>MRTSCLGAFAGVALAGALAVPAGVAGADGADTIQGDPWVLVDKRINLESSDAIAFSAPNEGWVVGTNFEPPSPVPFAMRWDGATWTEARIGDFVNQPQSLNRVATLAADEAWATGTLEQARSATASPRPGSGLWYRDEKGALPDSTPRAVAGAGPAPYALAKWNGSEWAPEKAPAPPAGKQALVAELKTVGAEIWAVGLEHDAGQASGQQAFIDRYQNGKWRRMVLPGDLTTKPSALFGLTGADPDDVWLSGAFPTPEKDTPFVAHWDGKKFDITELPIPLGFSNGWNADVVAVMGDEVFVTGRSLYTDGTLATAYRFDGSAWTQWTGRALAEVNDISVAADGNSMMLGGWPSLTSDQSEYAAFDGTTWTRHGQPEDLGVHRGQVLNVEHLPGTDRVMAVGYVNAPDSGYSYITANK</sequence>
<evidence type="ECO:0000256" key="1">
    <source>
        <dbReference type="SAM" id="MobiDB-lite"/>
    </source>
</evidence>
<evidence type="ECO:0000313" key="4">
    <source>
        <dbReference type="Proteomes" id="UP000243799"/>
    </source>
</evidence>
<evidence type="ECO:0000313" key="3">
    <source>
        <dbReference type="EMBL" id="SFB25199.1"/>
    </source>
</evidence>
<name>A0A1I0ZHF5_9PSEU</name>
<accession>A0A1I0ZHF5</accession>
<reference evidence="4" key="1">
    <citation type="submission" date="2016-10" db="EMBL/GenBank/DDBJ databases">
        <authorList>
            <person name="Varghese N."/>
            <person name="Submissions S."/>
        </authorList>
    </citation>
    <scope>NUCLEOTIDE SEQUENCE [LARGE SCALE GENOMIC DNA]</scope>
    <source>
        <strain evidence="4">CGMCC 4.3568</strain>
    </source>
</reference>
<evidence type="ECO:0000256" key="2">
    <source>
        <dbReference type="SAM" id="SignalP"/>
    </source>
</evidence>
<proteinExistence type="predicted"/>
<feature type="chain" id="PRO_5017344064" evidence="2">
    <location>
        <begin position="28"/>
        <end position="417"/>
    </location>
</feature>